<dbReference type="InterPro" id="IPR016208">
    <property type="entry name" value="Ald_Oxase/xanthine_DH-like"/>
</dbReference>
<keyword evidence="2" id="KW-0560">Oxidoreductase</keyword>
<reference evidence="4 5" key="1">
    <citation type="submission" date="2017-04" db="EMBL/GenBank/DDBJ databases">
        <authorList>
            <person name="Afonso C.L."/>
            <person name="Miller P.J."/>
            <person name="Scott M.A."/>
            <person name="Spackman E."/>
            <person name="Goraichik I."/>
            <person name="Dimitrov K.M."/>
            <person name="Suarez D.L."/>
            <person name="Swayne D.E."/>
        </authorList>
    </citation>
    <scope>NUCLEOTIDE SEQUENCE [LARGE SCALE GENOMIC DNA]</scope>
    <source>
        <strain evidence="4 5">USBA 355</strain>
    </source>
</reference>
<dbReference type="EMBL" id="FWZX01000006">
    <property type="protein sequence ID" value="SMF17259.1"/>
    <property type="molecule type" value="Genomic_DNA"/>
</dbReference>
<name>A0A1Y6BTE4_9PROT</name>
<proteinExistence type="predicted"/>
<dbReference type="AlphaFoldDB" id="A0A1Y6BTE4"/>
<dbReference type="Pfam" id="PF01315">
    <property type="entry name" value="Ald_Xan_dh_C"/>
    <property type="match status" value="1"/>
</dbReference>
<evidence type="ECO:0000256" key="2">
    <source>
        <dbReference type="ARBA" id="ARBA00023002"/>
    </source>
</evidence>
<dbReference type="PANTHER" id="PTHR11908">
    <property type="entry name" value="XANTHINE DEHYDROGENASE"/>
    <property type="match status" value="1"/>
</dbReference>
<dbReference type="GO" id="GO:0005506">
    <property type="term" value="F:iron ion binding"/>
    <property type="evidence" value="ECO:0007669"/>
    <property type="project" value="InterPro"/>
</dbReference>
<dbReference type="InterPro" id="IPR000674">
    <property type="entry name" value="Ald_Oxase/Xan_DH_a/b"/>
</dbReference>
<dbReference type="Gene3D" id="3.30.365.10">
    <property type="entry name" value="Aldehyde oxidase/xanthine dehydrogenase, molybdopterin binding domain"/>
    <property type="match status" value="4"/>
</dbReference>
<dbReference type="InterPro" id="IPR036856">
    <property type="entry name" value="Ald_Oxase/Xan_DH_a/b_sf"/>
</dbReference>
<evidence type="ECO:0000313" key="4">
    <source>
        <dbReference type="EMBL" id="SMF17259.1"/>
    </source>
</evidence>
<dbReference type="STRING" id="560819.SAMN05428998_10690"/>
<accession>A0A1Y6BTE4</accession>
<gene>
    <name evidence="4" type="ORF">SAMN05428998_10690</name>
</gene>
<dbReference type="Pfam" id="PF20256">
    <property type="entry name" value="MoCoBD_2"/>
    <property type="match status" value="1"/>
</dbReference>
<dbReference type="SUPFAM" id="SSF56003">
    <property type="entry name" value="Molybdenum cofactor-binding domain"/>
    <property type="match status" value="1"/>
</dbReference>
<keyword evidence="1" id="KW-0500">Molybdenum</keyword>
<evidence type="ECO:0000259" key="3">
    <source>
        <dbReference type="SMART" id="SM01008"/>
    </source>
</evidence>
<dbReference type="SUPFAM" id="SSF54665">
    <property type="entry name" value="CO dehydrogenase molybdoprotein N-domain-like"/>
    <property type="match status" value="1"/>
</dbReference>
<keyword evidence="5" id="KW-1185">Reference proteome</keyword>
<dbReference type="SMART" id="SM01008">
    <property type="entry name" value="Ald_Xan_dh_C"/>
    <property type="match status" value="1"/>
</dbReference>
<dbReference type="Pfam" id="PF02738">
    <property type="entry name" value="MoCoBD_1"/>
    <property type="match status" value="1"/>
</dbReference>
<feature type="domain" description="Aldehyde oxidase/xanthine dehydrogenase a/b hammerhead" evidence="3">
    <location>
        <begin position="23"/>
        <end position="143"/>
    </location>
</feature>
<dbReference type="InterPro" id="IPR046867">
    <property type="entry name" value="AldOxase/xan_DH_MoCoBD2"/>
</dbReference>
<dbReference type="Proteomes" id="UP000192917">
    <property type="component" value="Unassembled WGS sequence"/>
</dbReference>
<dbReference type="InterPro" id="IPR008274">
    <property type="entry name" value="AldOxase/xan_DH_MoCoBD1"/>
</dbReference>
<dbReference type="Gene3D" id="3.90.1170.50">
    <property type="entry name" value="Aldehyde oxidase/xanthine dehydrogenase, a/b hammerhead"/>
    <property type="match status" value="1"/>
</dbReference>
<evidence type="ECO:0000256" key="1">
    <source>
        <dbReference type="ARBA" id="ARBA00022505"/>
    </source>
</evidence>
<dbReference type="PANTHER" id="PTHR11908:SF132">
    <property type="entry name" value="ALDEHYDE OXIDASE 1-RELATED"/>
    <property type="match status" value="1"/>
</dbReference>
<dbReference type="InterPro" id="IPR037165">
    <property type="entry name" value="AldOxase/xan_DH_Mopterin-bd_sf"/>
</dbReference>
<sequence length="794" mass="85337">MTESAGRLVGQPIRRKEDRRFVTGEGRYLADLALPAMAQAQVLRSPYAHARIRAIDTAAAAALPGVLLILTSADLEAAQVGGLPCGWGVTTRDGIRMAEPPHPVLAAERVRHVGDPVAFVVAETPEAALDALEAIEVDYEPLPHVVGLEAAVGPAAPRIWPEAPGNLCYDWDVGDAAAVEAAFAGAHHVTTVKLVNNRVHASPMETRGTLGHYDSSSDRYTLWTSNQNPHVIRVLLAASTLGISEEKLRVVAPDVGGGFGMKIYHYAEEVLVLFAARRLRRPVRWIATRAEGYLSDTHARDHVTTVSAALDAEGVMQGLRVDTLANMGAYLSTFAPAIPSFFYAYPFPGAYRVRAVHCRVRAVFTNTVPVDAYRGAGRPECTYALERLMDAAARELGLDRLEIRRRNLIPAEAFPYKTPLLWTYDVAEPHRLLERAETVGDFAGFAARREESRARGRLRGLGFAFYMESCGMGPSKMLNREGCRGGQFEVGTVRVNPTGTVTVLTGSHSHGQGHETVFAQIAADALGVDFERIEVVHGDTDRIPYGIGTYGSRSLAVGGSALKLSLDKVIEKGRRIAAHLLECDPADLAFEQGRYQVAGTDRSAGFAEVAAAAYNPVAFPPDEIEPGLEETSYFDPPDFTFPYGCHLCEVEVDPETGRTEVLALAAVDDFGVQVNPMIVAGQIHGGLAQGVGQALFEQCVFDEASGQLVTGTLLDYALPRAADLPPMRLDSLETPCRNNPLGVKGCGEAGAIAGPAALVSAVLHALEPLGVTRIDMPVTAEKVWRACREAAEQG</sequence>
<evidence type="ECO:0000313" key="5">
    <source>
        <dbReference type="Proteomes" id="UP000192917"/>
    </source>
</evidence>
<dbReference type="GO" id="GO:0016491">
    <property type="term" value="F:oxidoreductase activity"/>
    <property type="evidence" value="ECO:0007669"/>
    <property type="project" value="UniProtKB-KW"/>
</dbReference>
<dbReference type="RefSeq" id="WP_085122551.1">
    <property type="nucleotide sequence ID" value="NZ_FWZX01000006.1"/>
</dbReference>
<protein>
    <submittedName>
        <fullName evidence="4">Carbon-monoxide dehydrogenase large subunit</fullName>
    </submittedName>
</protein>
<organism evidence="4 5">
    <name type="scientific">Tistlia consotensis USBA 355</name>
    <dbReference type="NCBI Taxonomy" id="560819"/>
    <lineage>
        <taxon>Bacteria</taxon>
        <taxon>Pseudomonadati</taxon>
        <taxon>Pseudomonadota</taxon>
        <taxon>Alphaproteobacteria</taxon>
        <taxon>Rhodospirillales</taxon>
        <taxon>Rhodovibrionaceae</taxon>
        <taxon>Tistlia</taxon>
    </lineage>
</organism>